<dbReference type="AlphaFoldDB" id="A0AA88J168"/>
<comment type="caution">
    <text evidence="1">The sequence shown here is derived from an EMBL/GenBank/DDBJ whole genome shotgun (WGS) entry which is preliminary data.</text>
</comment>
<reference evidence="1" key="1">
    <citation type="submission" date="2023-07" db="EMBL/GenBank/DDBJ databases">
        <title>draft genome sequence of fig (Ficus carica).</title>
        <authorList>
            <person name="Takahashi T."/>
            <person name="Nishimura K."/>
        </authorList>
    </citation>
    <scope>NUCLEOTIDE SEQUENCE</scope>
</reference>
<proteinExistence type="predicted"/>
<evidence type="ECO:0000313" key="1">
    <source>
        <dbReference type="EMBL" id="GMN59360.1"/>
    </source>
</evidence>
<keyword evidence="2" id="KW-1185">Reference proteome</keyword>
<organism evidence="1 2">
    <name type="scientific">Ficus carica</name>
    <name type="common">Common fig</name>
    <dbReference type="NCBI Taxonomy" id="3494"/>
    <lineage>
        <taxon>Eukaryota</taxon>
        <taxon>Viridiplantae</taxon>
        <taxon>Streptophyta</taxon>
        <taxon>Embryophyta</taxon>
        <taxon>Tracheophyta</taxon>
        <taxon>Spermatophyta</taxon>
        <taxon>Magnoliopsida</taxon>
        <taxon>eudicotyledons</taxon>
        <taxon>Gunneridae</taxon>
        <taxon>Pentapetalae</taxon>
        <taxon>rosids</taxon>
        <taxon>fabids</taxon>
        <taxon>Rosales</taxon>
        <taxon>Moraceae</taxon>
        <taxon>Ficeae</taxon>
        <taxon>Ficus</taxon>
    </lineage>
</organism>
<sequence>MTPTKKAIKEAKGMSKYPFTGRVWQFQNQKNFHIPQMKEYDGTTDPIGFLHLFYQVMILETTDDDLLCKVYPRMLTGAATIWFNQLEP</sequence>
<dbReference type="EMBL" id="BTGU01000086">
    <property type="protein sequence ID" value="GMN59360.1"/>
    <property type="molecule type" value="Genomic_DNA"/>
</dbReference>
<accession>A0AA88J168</accession>
<name>A0AA88J168_FICCA</name>
<protein>
    <submittedName>
        <fullName evidence="1">Uncharacterized protein</fullName>
    </submittedName>
</protein>
<dbReference type="Proteomes" id="UP001187192">
    <property type="component" value="Unassembled WGS sequence"/>
</dbReference>
<gene>
    <name evidence="1" type="ORF">TIFTF001_028453</name>
</gene>
<evidence type="ECO:0000313" key="2">
    <source>
        <dbReference type="Proteomes" id="UP001187192"/>
    </source>
</evidence>